<accession>A0A7W9THX7</accession>
<name>A0A7W9THX7_9ACTN</name>
<keyword evidence="2" id="KW-1185">Reference proteome</keyword>
<evidence type="ECO:0000313" key="2">
    <source>
        <dbReference type="Proteomes" id="UP000591537"/>
    </source>
</evidence>
<reference evidence="1 2" key="1">
    <citation type="submission" date="2020-08" db="EMBL/GenBank/DDBJ databases">
        <title>Genomic Encyclopedia of Type Strains, Phase IV (KMG-IV): sequencing the most valuable type-strain genomes for metagenomic binning, comparative biology and taxonomic classification.</title>
        <authorList>
            <person name="Goeker M."/>
        </authorList>
    </citation>
    <scope>NUCLEOTIDE SEQUENCE [LARGE SCALE GENOMIC DNA]</scope>
    <source>
        <strain evidence="1 2">DSM 43350</strain>
    </source>
</reference>
<dbReference type="AlphaFoldDB" id="A0A7W9THX7"/>
<evidence type="ECO:0000313" key="1">
    <source>
        <dbReference type="EMBL" id="MBB6080954.1"/>
    </source>
</evidence>
<organism evidence="1 2">
    <name type="scientific">Streptomyces paradoxus</name>
    <dbReference type="NCBI Taxonomy" id="66375"/>
    <lineage>
        <taxon>Bacteria</taxon>
        <taxon>Bacillati</taxon>
        <taxon>Actinomycetota</taxon>
        <taxon>Actinomycetes</taxon>
        <taxon>Kitasatosporales</taxon>
        <taxon>Streptomycetaceae</taxon>
        <taxon>Streptomyces</taxon>
    </lineage>
</organism>
<comment type="caution">
    <text evidence="1">The sequence shown here is derived from an EMBL/GenBank/DDBJ whole genome shotgun (WGS) entry which is preliminary data.</text>
</comment>
<dbReference type="RefSeq" id="WP_313675538.1">
    <property type="nucleotide sequence ID" value="NZ_BAAARS010000012.1"/>
</dbReference>
<proteinExistence type="predicted"/>
<gene>
    <name evidence="1" type="ORF">HNR57_006905</name>
</gene>
<dbReference type="Proteomes" id="UP000591537">
    <property type="component" value="Unassembled WGS sequence"/>
</dbReference>
<dbReference type="EMBL" id="JACHGV010000015">
    <property type="protein sequence ID" value="MBB6080954.1"/>
    <property type="molecule type" value="Genomic_DNA"/>
</dbReference>
<protein>
    <submittedName>
        <fullName evidence="1">Uncharacterized protein</fullName>
    </submittedName>
</protein>
<sequence>MIRPLLRAGLEVIPDAVPGSAIPHVLGYERERVFGFCLVEYDDPQFVERLNKAWYDLATSSGLIDENREFLLMLPRGTWTAAEDRQRRTMHVWHRVRLLERWDVMGAGAASFLGIRAGHPGFAMLALDNSVWLLADTYETGAAVYAVRDPAGSPGVLRELKWQLEWLARKDEDREFRRDVSVWLESRQQR</sequence>